<comment type="subcellular location">
    <subcellularLocation>
        <location evidence="1">Cytoplasm</location>
        <location evidence="1">Perinuclear region</location>
    </subcellularLocation>
</comment>
<protein>
    <submittedName>
        <fullName evidence="9">(spotted green pufferfish) hypothetical protein</fullName>
    </submittedName>
</protein>
<keyword evidence="2" id="KW-0217">Developmental protein</keyword>
<keyword evidence="5" id="KW-0677">Repeat</keyword>
<evidence type="ECO:0000256" key="3">
    <source>
        <dbReference type="ARBA" id="ARBA00022490"/>
    </source>
</evidence>
<evidence type="ECO:0000256" key="4">
    <source>
        <dbReference type="ARBA" id="ARBA00022541"/>
    </source>
</evidence>
<evidence type="ECO:0000256" key="5">
    <source>
        <dbReference type="ARBA" id="ARBA00022737"/>
    </source>
</evidence>
<dbReference type="Gene3D" id="1.25.10.10">
    <property type="entry name" value="Leucine-rich Repeat Variant"/>
    <property type="match status" value="2"/>
</dbReference>
<feature type="non-terminal residue" evidence="9">
    <location>
        <position position="1021"/>
    </location>
</feature>
<dbReference type="InterPro" id="IPR019734">
    <property type="entry name" value="TPR_rpt"/>
</dbReference>
<dbReference type="SMART" id="SM00028">
    <property type="entry name" value="TPR"/>
    <property type="match status" value="2"/>
</dbReference>
<dbReference type="Pfam" id="PF11701">
    <property type="entry name" value="UNC45-central"/>
    <property type="match status" value="1"/>
</dbReference>
<evidence type="ECO:0000313" key="9">
    <source>
        <dbReference type="EMBL" id="CAG07872.1"/>
    </source>
</evidence>
<dbReference type="InterPro" id="IPR011989">
    <property type="entry name" value="ARM-like"/>
</dbReference>
<dbReference type="SUPFAM" id="SSF48452">
    <property type="entry name" value="TPR-like"/>
    <property type="match status" value="1"/>
</dbReference>
<dbReference type="InterPro" id="IPR016024">
    <property type="entry name" value="ARM-type_fold"/>
</dbReference>
<evidence type="ECO:0000259" key="8">
    <source>
        <dbReference type="Pfam" id="PF11701"/>
    </source>
</evidence>
<proteinExistence type="predicted"/>
<evidence type="ECO:0000256" key="1">
    <source>
        <dbReference type="ARBA" id="ARBA00004556"/>
    </source>
</evidence>
<name>Q4RUR0_TETNG</name>
<dbReference type="Gene3D" id="1.25.40.10">
    <property type="entry name" value="Tetratricopeptide repeat domain"/>
    <property type="match status" value="2"/>
</dbReference>
<evidence type="ECO:0000256" key="6">
    <source>
        <dbReference type="ARBA" id="ARBA00022782"/>
    </source>
</evidence>
<comment type="caution">
    <text evidence="9">The sequence shown here is derived from an EMBL/GenBank/DDBJ whole genome shotgun (WGS) entry which is preliminary data.</text>
</comment>
<reference evidence="9" key="1">
    <citation type="journal article" date="2004" name="Nature">
        <title>Genome duplication in the teleost fish Tetraodon nigroviridis reveals the early vertebrate proto-karyotype.</title>
        <authorList>
            <person name="Jaillon O."/>
            <person name="Aury J.-M."/>
            <person name="Brunet F."/>
            <person name="Petit J.-L."/>
            <person name="Stange-Thomann N."/>
            <person name="Mauceli E."/>
            <person name="Bouneau L."/>
            <person name="Fischer C."/>
            <person name="Ozouf-Costaz C."/>
            <person name="Bernot A."/>
            <person name="Nicaud S."/>
            <person name="Jaffe D."/>
            <person name="Fisher S."/>
            <person name="Lutfalla G."/>
            <person name="Dossat C."/>
            <person name="Segurens B."/>
            <person name="Dasilva C."/>
            <person name="Salanoubat M."/>
            <person name="Levy M."/>
            <person name="Boudet N."/>
            <person name="Castellano S."/>
            <person name="Anthouard V."/>
            <person name="Jubin C."/>
            <person name="Castelli V."/>
            <person name="Katinka M."/>
            <person name="Vacherie B."/>
            <person name="Biemont C."/>
            <person name="Skalli Z."/>
            <person name="Cattolico L."/>
            <person name="Poulain J."/>
            <person name="De Berardinis V."/>
            <person name="Cruaud C."/>
            <person name="Duprat S."/>
            <person name="Brottier P."/>
            <person name="Coutanceau J.-P."/>
            <person name="Gouzy J."/>
            <person name="Parra G."/>
            <person name="Lardier G."/>
            <person name="Chapple C."/>
            <person name="McKernan K.J."/>
            <person name="McEwan P."/>
            <person name="Bosak S."/>
            <person name="Kellis M."/>
            <person name="Volff J.-N."/>
            <person name="Guigo R."/>
            <person name="Zody M.C."/>
            <person name="Mesirov J."/>
            <person name="Lindblad-Toh K."/>
            <person name="Birren B."/>
            <person name="Nusbaum C."/>
            <person name="Kahn D."/>
            <person name="Robinson-Rechavi M."/>
            <person name="Laudet V."/>
            <person name="Schachter V."/>
            <person name="Quetier F."/>
            <person name="Saurin W."/>
            <person name="Scarpelli C."/>
            <person name="Wincker P."/>
            <person name="Lander E.S."/>
            <person name="Weissenbach J."/>
            <person name="Roest Crollius H."/>
        </authorList>
    </citation>
    <scope>NUCLEOTIDE SEQUENCE [LARGE SCALE GENOMIC DNA]</scope>
</reference>
<reference evidence="9" key="2">
    <citation type="submission" date="2004-02" db="EMBL/GenBank/DDBJ databases">
        <authorList>
            <consortium name="Genoscope"/>
            <consortium name="Whitehead Institute Centre for Genome Research"/>
        </authorList>
    </citation>
    <scope>NUCLEOTIDE SEQUENCE</scope>
</reference>
<dbReference type="PANTHER" id="PTHR45994">
    <property type="entry name" value="FI21225P1"/>
    <property type="match status" value="1"/>
</dbReference>
<dbReference type="InterPro" id="IPR011990">
    <property type="entry name" value="TPR-like_helical_dom_sf"/>
</dbReference>
<feature type="non-terminal residue" evidence="9">
    <location>
        <position position="1"/>
    </location>
</feature>
<dbReference type="SUPFAM" id="SSF48371">
    <property type="entry name" value="ARM repeat"/>
    <property type="match status" value="2"/>
</dbReference>
<dbReference type="GO" id="GO:0051879">
    <property type="term" value="F:Hsp90 protein binding"/>
    <property type="evidence" value="ECO:0007669"/>
    <property type="project" value="TreeGrafter"/>
</dbReference>
<organism evidence="9">
    <name type="scientific">Tetraodon nigroviridis</name>
    <name type="common">Spotted green pufferfish</name>
    <name type="synonym">Chelonodon nigroviridis</name>
    <dbReference type="NCBI Taxonomy" id="99883"/>
    <lineage>
        <taxon>Eukaryota</taxon>
        <taxon>Metazoa</taxon>
        <taxon>Chordata</taxon>
        <taxon>Craniata</taxon>
        <taxon>Vertebrata</taxon>
        <taxon>Euteleostomi</taxon>
        <taxon>Actinopterygii</taxon>
        <taxon>Neopterygii</taxon>
        <taxon>Teleostei</taxon>
        <taxon>Neoteleostei</taxon>
        <taxon>Acanthomorphata</taxon>
        <taxon>Eupercaria</taxon>
        <taxon>Tetraodontiformes</taxon>
        <taxon>Tetradontoidea</taxon>
        <taxon>Tetraodontidae</taxon>
        <taxon>Tetraodon</taxon>
    </lineage>
</organism>
<gene>
    <name evidence="9" type="ORF">GSTENG00028678001</name>
</gene>
<dbReference type="InterPro" id="IPR024660">
    <property type="entry name" value="UCS_central_dom"/>
</dbReference>
<evidence type="ECO:0000256" key="7">
    <source>
        <dbReference type="ARBA" id="ARBA00023186"/>
    </source>
</evidence>
<keyword evidence="4" id="KW-0517">Myogenesis</keyword>
<keyword evidence="3" id="KW-0963">Cytoplasm</keyword>
<dbReference type="KEGG" id="tng:GSTEN00028678G001"/>
<dbReference type="GO" id="GO:0007517">
    <property type="term" value="P:muscle organ development"/>
    <property type="evidence" value="ECO:0007669"/>
    <property type="project" value="UniProtKB-KW"/>
</dbReference>
<evidence type="ECO:0000256" key="2">
    <source>
        <dbReference type="ARBA" id="ARBA00022473"/>
    </source>
</evidence>
<dbReference type="GO" id="GO:0048471">
    <property type="term" value="C:perinuclear region of cytoplasm"/>
    <property type="evidence" value="ECO:0007669"/>
    <property type="project" value="UniProtKB-SubCell"/>
</dbReference>
<dbReference type="PANTHER" id="PTHR45994:SF2">
    <property type="entry name" value="PROTEIN UNC-45 HOMOLOG B"/>
    <property type="match status" value="1"/>
</dbReference>
<accession>Q4RUR0</accession>
<keyword evidence="7" id="KW-0143">Chaperone</keyword>
<sequence>DPVQFKDEGNKHFQAGDIDKAIECYSKAAKACTDKKLLAVIHRNRSACYLKKVSCWLKHHNGQTNTVWQVKLAEKNQCVLFFPERKTTLMQHQMRLRLIFCRMFKTSITAIDVDAADIKALYRRCQALEKLGKLDQAFKDVQRCATLEPKNKTFLETLRRLGAEIQAKLKTTFSTDSRVQNMFDILLDDETGKENKEKAANNLIVLARDEAGAERIFQNNGVPLLLNLIQTGKPEMILAAVRTLSGMCTGHKARTMAILHMVGVDKMCSIMAIDNEEIALATCNLFQCINDSLTGGDKREYGKEEALVLDASKDLKAILLSLLKMVASKKVSGHGRDQALNLLSKNVPRQIRKEKDNSRTLFTVDHGEPGGCVRRLYFRCSLFIQTCVWPPGLRKILKVCGQVPELPDQLPLTENTQLIASVLLNKLYDDLSCDPERANFKDICEEYIKSKIDPKDMDKTIHAVNTISGLLQGPFDVGNALVGHQGIMEIMVALCGSERDVDQMVAVEALIHSSSKMSRASFFITNGVSLLKDIYKKTKNEKIKIRALVGLCKLGSAGGDDYSLRQFAEGSTEKLAKQCRKWLCNPQIDTKTRKWAIEGLAYLTNDADVKDDFVEDELALKAMFELAKSKDKTILYAVACTLINCTNSYDKKEIIPELVQLAKFSKQHVPEQHPKDKKDFIEQRVKRLLKAGVTSALAVMVKADNSILTDQTKEMLARVFLALAENPRDRGTIVAEGGGKVSDFLFVLLRILNLTNQSRKSLPVFLQALIPLALEGTEAGKVRASHALAKIAAISNPEIAFPGERVYEVIRPLVSLLHTDRDGKQNYEALRSLTNLAGFSERLRVKIVKENALPDIENYMFEQHDQLRQAATECMCNLVTCKEVQERFLQDGNDRLKLLVLLCGEDDDGLQTAAAGALAMLTAVQKTLCAKLTKVTSQWLEILQRLCLHHKPQIQHRGIVIVYNLLNSDDSELAKKLIESEMLEILSVIGKAEDNPKRQEAIDAARTCLVKAMDLGLIKPF</sequence>
<feature type="domain" description="UNC-45/Cro1/She4 central" evidence="8">
    <location>
        <begin position="411"/>
        <end position="554"/>
    </location>
</feature>
<keyword evidence="6" id="KW-0221">Differentiation</keyword>
<dbReference type="AlphaFoldDB" id="Q4RUR0"/>
<dbReference type="OrthoDB" id="199930at2759"/>
<dbReference type="EMBL" id="CAAE01014993">
    <property type="protein sequence ID" value="CAG07872.1"/>
    <property type="molecule type" value="Genomic_DNA"/>
</dbReference>
<dbReference type="GO" id="GO:0030154">
    <property type="term" value="P:cell differentiation"/>
    <property type="evidence" value="ECO:0007669"/>
    <property type="project" value="UniProtKB-KW"/>
</dbReference>